<evidence type="ECO:0000313" key="2">
    <source>
        <dbReference type="EMBL" id="PJA47001.1"/>
    </source>
</evidence>
<protein>
    <submittedName>
        <fullName evidence="2">Uncharacterized protein</fullName>
    </submittedName>
</protein>
<gene>
    <name evidence="2" type="ORF">CO173_00545</name>
</gene>
<comment type="caution">
    <text evidence="2">The sequence shown here is derived from an EMBL/GenBank/DDBJ whole genome shotgun (WGS) entry which is preliminary data.</text>
</comment>
<name>A0A2M7XGK8_9BACT</name>
<sequence>MTLQTILYLLIAVLLGGTVFAWVNFVLTTLEHCNSCSIGPKGKPSIKCLLGAIFFTIALVLAVYAATMV</sequence>
<dbReference type="AlphaFoldDB" id="A0A2M7XGK8"/>
<feature type="transmembrane region" description="Helical" evidence="1">
    <location>
        <begin position="48"/>
        <end position="67"/>
    </location>
</feature>
<evidence type="ECO:0000256" key="1">
    <source>
        <dbReference type="SAM" id="Phobius"/>
    </source>
</evidence>
<keyword evidence="1" id="KW-0472">Membrane</keyword>
<keyword evidence="1" id="KW-1133">Transmembrane helix</keyword>
<proteinExistence type="predicted"/>
<evidence type="ECO:0000313" key="3">
    <source>
        <dbReference type="Proteomes" id="UP000231263"/>
    </source>
</evidence>
<accession>A0A2M7XGK8</accession>
<keyword evidence="1" id="KW-0812">Transmembrane</keyword>
<reference evidence="3" key="1">
    <citation type="submission" date="2017-09" db="EMBL/GenBank/DDBJ databases">
        <title>Depth-based differentiation of microbial function through sediment-hosted aquifers and enrichment of novel symbionts in the deep terrestrial subsurface.</title>
        <authorList>
            <person name="Probst A.J."/>
            <person name="Ladd B."/>
            <person name="Jarett J.K."/>
            <person name="Geller-Mcgrath D.E."/>
            <person name="Sieber C.M.K."/>
            <person name="Emerson J.B."/>
            <person name="Anantharaman K."/>
            <person name="Thomas B.C."/>
            <person name="Malmstrom R."/>
            <person name="Stieglmeier M."/>
            <person name="Klingl A."/>
            <person name="Woyke T."/>
            <person name="Ryan C.M."/>
            <person name="Banfield J.F."/>
        </authorList>
    </citation>
    <scope>NUCLEOTIDE SEQUENCE [LARGE SCALE GENOMIC DNA]</scope>
</reference>
<dbReference type="Proteomes" id="UP000231263">
    <property type="component" value="Unassembled WGS sequence"/>
</dbReference>
<feature type="transmembrane region" description="Helical" evidence="1">
    <location>
        <begin position="6"/>
        <end position="27"/>
    </location>
</feature>
<dbReference type="EMBL" id="PFWT01000004">
    <property type="protein sequence ID" value="PJA47001.1"/>
    <property type="molecule type" value="Genomic_DNA"/>
</dbReference>
<organism evidence="2 3">
    <name type="scientific">Candidatus Uhrbacteria bacterium CG_4_9_14_3_um_filter_41_35</name>
    <dbReference type="NCBI Taxonomy" id="1975034"/>
    <lineage>
        <taxon>Bacteria</taxon>
        <taxon>Candidatus Uhriibacteriota</taxon>
    </lineage>
</organism>